<gene>
    <name evidence="2" type="ORF">GPM918_LOCUS30298</name>
</gene>
<evidence type="ECO:0000259" key="1">
    <source>
        <dbReference type="Pfam" id="PF10551"/>
    </source>
</evidence>
<organism evidence="2 3">
    <name type="scientific">Didymodactylos carnosus</name>
    <dbReference type="NCBI Taxonomy" id="1234261"/>
    <lineage>
        <taxon>Eukaryota</taxon>
        <taxon>Metazoa</taxon>
        <taxon>Spiralia</taxon>
        <taxon>Gnathifera</taxon>
        <taxon>Rotifera</taxon>
        <taxon>Eurotatoria</taxon>
        <taxon>Bdelloidea</taxon>
        <taxon>Philodinida</taxon>
        <taxon>Philodinidae</taxon>
        <taxon>Didymodactylos</taxon>
    </lineage>
</organism>
<evidence type="ECO:0000313" key="3">
    <source>
        <dbReference type="Proteomes" id="UP000663829"/>
    </source>
</evidence>
<dbReference type="Pfam" id="PF10551">
    <property type="entry name" value="MULE"/>
    <property type="match status" value="1"/>
</dbReference>
<reference evidence="2" key="1">
    <citation type="submission" date="2021-02" db="EMBL/GenBank/DDBJ databases">
        <authorList>
            <person name="Nowell W R."/>
        </authorList>
    </citation>
    <scope>NUCLEOTIDE SEQUENCE</scope>
</reference>
<dbReference type="Proteomes" id="UP000663829">
    <property type="component" value="Unassembled WGS sequence"/>
</dbReference>
<dbReference type="AlphaFoldDB" id="A0A815GDS5"/>
<sequence length="294" mass="34281">MITNHNLEQQCIRGMKRRAEQETTAIPKVYEQESIKFFMQTGGILPVFNSVRLSLYRRRNSSLPVIPHNLTEFDIPDDWKKDNLGGDFLQINVDTDARLLDFVSQCGLERLAEAKHWNADAQSMKPSLFAALPDKYQTTYTSLITNLSELSLNNNIILNPETIMMDFETAAINSFESAYPTASCKSCYFHYCKNLYKQIGKKGCIKLYQEDYIVKHCMGRLFSLPLLPLDIINEIFTDMFPTDRRLQKFCDYICSTYIDDGCRYSRQFWNLYDCLQNRPNTNNSLEGYHRKQNR</sequence>
<proteinExistence type="predicted"/>
<accession>A0A815GDS5</accession>
<feature type="domain" description="MULE transposase" evidence="1">
    <location>
        <begin position="124"/>
        <end position="194"/>
    </location>
</feature>
<comment type="caution">
    <text evidence="2">The sequence shown here is derived from an EMBL/GenBank/DDBJ whole genome shotgun (WGS) entry which is preliminary data.</text>
</comment>
<evidence type="ECO:0000313" key="2">
    <source>
        <dbReference type="EMBL" id="CAF1338208.1"/>
    </source>
</evidence>
<protein>
    <recommendedName>
        <fullName evidence="1">MULE transposase domain-containing protein</fullName>
    </recommendedName>
</protein>
<keyword evidence="3" id="KW-1185">Reference proteome</keyword>
<dbReference type="InterPro" id="IPR018289">
    <property type="entry name" value="MULE_transposase_dom"/>
</dbReference>
<name>A0A815GDS5_9BILA</name>
<dbReference type="EMBL" id="CAJNOQ010014263">
    <property type="protein sequence ID" value="CAF1338208.1"/>
    <property type="molecule type" value="Genomic_DNA"/>
</dbReference>